<dbReference type="InterPro" id="IPR000644">
    <property type="entry name" value="CBS_dom"/>
</dbReference>
<feature type="transmembrane region" description="Helical" evidence="9">
    <location>
        <begin position="282"/>
        <end position="302"/>
    </location>
</feature>
<dbReference type="PANTHER" id="PTHR45711:SF6">
    <property type="entry name" value="CHLORIDE CHANNEL PROTEIN"/>
    <property type="match status" value="1"/>
</dbReference>
<dbReference type="OrthoDB" id="431497at2759"/>
<feature type="transmembrane region" description="Helical" evidence="9">
    <location>
        <begin position="205"/>
        <end position="229"/>
    </location>
</feature>
<dbReference type="PANTHER" id="PTHR45711">
    <property type="entry name" value="CHLORIDE CHANNEL PROTEIN"/>
    <property type="match status" value="1"/>
</dbReference>
<dbReference type="STRING" id="329046.A0A1Y2CQS6"/>
<accession>A0A1Y2CQS6</accession>
<keyword evidence="4 9" id="KW-1133">Transmembrane helix</keyword>
<dbReference type="Pfam" id="PF00654">
    <property type="entry name" value="Voltage_CLC"/>
    <property type="match status" value="1"/>
</dbReference>
<dbReference type="SMART" id="SM00116">
    <property type="entry name" value="CBS"/>
    <property type="match status" value="2"/>
</dbReference>
<comment type="similarity">
    <text evidence="9">Belongs to the chloride channel (TC 2.A.49) family.</text>
</comment>
<comment type="caution">
    <text evidence="11">The sequence shown here is derived from an EMBL/GenBank/DDBJ whole genome shotgun (WGS) entry which is preliminary data.</text>
</comment>
<evidence type="ECO:0000256" key="7">
    <source>
        <dbReference type="ARBA" id="ARBA00023214"/>
    </source>
</evidence>
<evidence type="ECO:0000256" key="3">
    <source>
        <dbReference type="ARBA" id="ARBA00022692"/>
    </source>
</evidence>
<feature type="transmembrane region" description="Helical" evidence="9">
    <location>
        <begin position="387"/>
        <end position="407"/>
    </location>
</feature>
<dbReference type="EMBL" id="MCGO01000009">
    <property type="protein sequence ID" value="ORY49381.1"/>
    <property type="molecule type" value="Genomic_DNA"/>
</dbReference>
<dbReference type="InterPro" id="IPR001807">
    <property type="entry name" value="ClC"/>
</dbReference>
<keyword evidence="6 9" id="KW-0472">Membrane</keyword>
<keyword evidence="12" id="KW-1185">Reference proteome</keyword>
<evidence type="ECO:0000256" key="2">
    <source>
        <dbReference type="ARBA" id="ARBA00022448"/>
    </source>
</evidence>
<organism evidence="11 12">
    <name type="scientific">Rhizoclosmatium globosum</name>
    <dbReference type="NCBI Taxonomy" id="329046"/>
    <lineage>
        <taxon>Eukaryota</taxon>
        <taxon>Fungi</taxon>
        <taxon>Fungi incertae sedis</taxon>
        <taxon>Chytridiomycota</taxon>
        <taxon>Chytridiomycota incertae sedis</taxon>
        <taxon>Chytridiomycetes</taxon>
        <taxon>Chytridiales</taxon>
        <taxon>Chytriomycetaceae</taxon>
        <taxon>Rhizoclosmatium</taxon>
    </lineage>
</organism>
<keyword evidence="7 9" id="KW-0868">Chloride</keyword>
<comment type="subcellular location">
    <subcellularLocation>
        <location evidence="1 9">Membrane</location>
        <topology evidence="1 9">Multi-pass membrane protein</topology>
    </subcellularLocation>
</comment>
<dbReference type="Gene3D" id="3.10.580.10">
    <property type="entry name" value="CBS-domain"/>
    <property type="match status" value="1"/>
</dbReference>
<keyword evidence="5 9" id="KW-0406">Ion transport</keyword>
<evidence type="ECO:0000313" key="11">
    <source>
        <dbReference type="EMBL" id="ORY49381.1"/>
    </source>
</evidence>
<dbReference type="Pfam" id="PF00571">
    <property type="entry name" value="CBS"/>
    <property type="match status" value="1"/>
</dbReference>
<feature type="domain" description="CBS" evidence="10">
    <location>
        <begin position="590"/>
        <end position="646"/>
    </location>
</feature>
<dbReference type="Proteomes" id="UP000193642">
    <property type="component" value="Unassembled WGS sequence"/>
</dbReference>
<evidence type="ECO:0000256" key="1">
    <source>
        <dbReference type="ARBA" id="ARBA00004141"/>
    </source>
</evidence>
<sequence>MTPSDHGDDSGDDSITHYLETTPLLHRSNSSGTEATLNSVNLNPQSALFQRYDLGNGFNVYGQPVIDLEDESSDPSLLDRWTGFTLSYADFTSIDWVRDYIKERARIRGLRQLIGWRGPLRIAGTLCLAGGGISEVKTILGGFVLHGFLGIKTMLLKAPALVFCVASGLTIGQQGPLVHISCCIGNAYARLFPKYALNEGKKREILSAATAAGVSVAFAAPIGGVLFSLEEVSYYFPLKTMWRSFFCTMTAVMTLKLLNPYGSGKLVKFQVQYTHDWKDFELIPFALLGLIGGTYGALFIRFTNFLAAIRKHKYFPFSPFVEVLVLAFITAVVNQRTSLLRLSLNEIKENLQSVLSVLYPLLAVKTLLVLFSNGLRVPGGIVGSSMLVGACVGRTMGVMILQFQQAHPDHFLSNHCVSRNACVTPGIYALVGGAAALCGVSRMTVSLVVVMLELTGALKLSSYDATITRGGYPYLDHKRDLFPPASQSIQYAGDAAEHEPIASFQVQVEYTWHEMQEKLDALSTMADGGFAVLNGTTLLGYISYADVKHCVDPNGICLDLSTRRYYFKDVSVASKSCLHSFGGTDLSPWMDAAPLTVSSRASLDLVLQLFMKMGCKLVCVVDGAGGAGKFVGVITKKRIIALMKDA</sequence>
<evidence type="ECO:0000256" key="6">
    <source>
        <dbReference type="ARBA" id="ARBA00023136"/>
    </source>
</evidence>
<dbReference type="Gene3D" id="1.10.3080.10">
    <property type="entry name" value="Clc chloride channel"/>
    <property type="match status" value="1"/>
</dbReference>
<dbReference type="InterPro" id="IPR014743">
    <property type="entry name" value="Cl-channel_core"/>
</dbReference>
<feature type="transmembrane region" description="Helical" evidence="9">
    <location>
        <begin position="353"/>
        <end position="375"/>
    </location>
</feature>
<feature type="transmembrane region" description="Helical" evidence="9">
    <location>
        <begin position="314"/>
        <end position="333"/>
    </location>
</feature>
<dbReference type="PROSITE" id="PS51371">
    <property type="entry name" value="CBS"/>
    <property type="match status" value="1"/>
</dbReference>
<evidence type="ECO:0000256" key="4">
    <source>
        <dbReference type="ARBA" id="ARBA00022989"/>
    </source>
</evidence>
<evidence type="ECO:0000313" key="12">
    <source>
        <dbReference type="Proteomes" id="UP000193642"/>
    </source>
</evidence>
<dbReference type="GO" id="GO:0005247">
    <property type="term" value="F:voltage-gated chloride channel activity"/>
    <property type="evidence" value="ECO:0007669"/>
    <property type="project" value="TreeGrafter"/>
</dbReference>
<keyword evidence="2 9" id="KW-0813">Transport</keyword>
<dbReference type="InterPro" id="IPR046342">
    <property type="entry name" value="CBS_dom_sf"/>
</dbReference>
<comment type="caution">
    <text evidence="9">Lacks conserved residue(s) required for the propagation of feature annotation.</text>
</comment>
<dbReference type="GO" id="GO:0005886">
    <property type="term" value="C:plasma membrane"/>
    <property type="evidence" value="ECO:0007669"/>
    <property type="project" value="TreeGrafter"/>
</dbReference>
<dbReference type="AlphaFoldDB" id="A0A1Y2CQS6"/>
<dbReference type="SUPFAM" id="SSF54631">
    <property type="entry name" value="CBS-domain pair"/>
    <property type="match status" value="1"/>
</dbReference>
<dbReference type="PRINTS" id="PR00762">
    <property type="entry name" value="CLCHANNEL"/>
</dbReference>
<evidence type="ECO:0000256" key="8">
    <source>
        <dbReference type="PROSITE-ProRule" id="PRU00703"/>
    </source>
</evidence>
<evidence type="ECO:0000256" key="5">
    <source>
        <dbReference type="ARBA" id="ARBA00023065"/>
    </source>
</evidence>
<keyword evidence="3 9" id="KW-0812">Transmembrane</keyword>
<proteinExistence type="inferred from homology"/>
<keyword evidence="8" id="KW-0129">CBS domain</keyword>
<protein>
    <recommendedName>
        <fullName evidence="9">Chloride channel protein</fullName>
    </recommendedName>
</protein>
<evidence type="ECO:0000256" key="9">
    <source>
        <dbReference type="RuleBase" id="RU361221"/>
    </source>
</evidence>
<reference evidence="11 12" key="1">
    <citation type="submission" date="2016-07" db="EMBL/GenBank/DDBJ databases">
        <title>Pervasive Adenine N6-methylation of Active Genes in Fungi.</title>
        <authorList>
            <consortium name="DOE Joint Genome Institute"/>
            <person name="Mondo S.J."/>
            <person name="Dannebaum R.O."/>
            <person name="Kuo R.C."/>
            <person name="Labutti K."/>
            <person name="Haridas S."/>
            <person name="Kuo A."/>
            <person name="Salamov A."/>
            <person name="Ahrendt S.R."/>
            <person name="Lipzen A."/>
            <person name="Sullivan W."/>
            <person name="Andreopoulos W.B."/>
            <person name="Clum A."/>
            <person name="Lindquist E."/>
            <person name="Daum C."/>
            <person name="Ramamoorthy G.K."/>
            <person name="Gryganskyi A."/>
            <person name="Culley D."/>
            <person name="Magnuson J.K."/>
            <person name="James T.Y."/>
            <person name="O'Malley M.A."/>
            <person name="Stajich J.E."/>
            <person name="Spatafora J.W."/>
            <person name="Visel A."/>
            <person name="Grigoriev I.V."/>
        </authorList>
    </citation>
    <scope>NUCLEOTIDE SEQUENCE [LARGE SCALE GENOMIC DNA]</scope>
    <source>
        <strain evidence="11 12">JEL800</strain>
    </source>
</reference>
<gene>
    <name evidence="11" type="ORF">BCR33DRAFT_847377</name>
</gene>
<name>A0A1Y2CQS6_9FUNG</name>
<dbReference type="SUPFAM" id="SSF81340">
    <property type="entry name" value="Clc chloride channel"/>
    <property type="match status" value="1"/>
</dbReference>
<evidence type="ECO:0000259" key="10">
    <source>
        <dbReference type="PROSITE" id="PS51371"/>
    </source>
</evidence>